<gene>
    <name evidence="1" type="primary">NCL1_63474</name>
    <name evidence="1" type="ORF">TNCV_3091361</name>
</gene>
<reference evidence="1" key="1">
    <citation type="submission" date="2020-08" db="EMBL/GenBank/DDBJ databases">
        <title>Multicomponent nature underlies the extraordinary mechanical properties of spider dragline silk.</title>
        <authorList>
            <person name="Kono N."/>
            <person name="Nakamura H."/>
            <person name="Mori M."/>
            <person name="Yoshida Y."/>
            <person name="Ohtoshi R."/>
            <person name="Malay A.D."/>
            <person name="Moran D.A.P."/>
            <person name="Tomita M."/>
            <person name="Numata K."/>
            <person name="Arakawa K."/>
        </authorList>
    </citation>
    <scope>NUCLEOTIDE SEQUENCE</scope>
</reference>
<protein>
    <submittedName>
        <fullName evidence="1">Uncharacterized protein</fullName>
    </submittedName>
</protein>
<keyword evidence="2" id="KW-1185">Reference proteome</keyword>
<dbReference type="Pfam" id="PF01359">
    <property type="entry name" value="Transposase_1"/>
    <property type="match status" value="1"/>
</dbReference>
<dbReference type="EMBL" id="BMAU01021391">
    <property type="protein sequence ID" value="GFY30229.1"/>
    <property type="molecule type" value="Genomic_DNA"/>
</dbReference>
<name>A0A8X7BH17_TRICX</name>
<sequence>MMDRISISEALAKWNEIDRFRKQIVTGDDKWVTHGNNVRKRSCSKCGKAAQTVAKPRLTARKVLQCICWDWKGIIY</sequence>
<dbReference type="GO" id="GO:0003676">
    <property type="term" value="F:nucleic acid binding"/>
    <property type="evidence" value="ECO:0007669"/>
    <property type="project" value="InterPro"/>
</dbReference>
<evidence type="ECO:0000313" key="1">
    <source>
        <dbReference type="EMBL" id="GFY30229.1"/>
    </source>
</evidence>
<dbReference type="InterPro" id="IPR001888">
    <property type="entry name" value="Transposase_1"/>
</dbReference>
<dbReference type="InterPro" id="IPR036397">
    <property type="entry name" value="RNaseH_sf"/>
</dbReference>
<dbReference type="Proteomes" id="UP000887159">
    <property type="component" value="Unassembled WGS sequence"/>
</dbReference>
<accession>A0A8X7BH17</accession>
<organism evidence="1 2">
    <name type="scientific">Trichonephila clavipes</name>
    <name type="common">Golden silk orbweaver</name>
    <name type="synonym">Nephila clavipes</name>
    <dbReference type="NCBI Taxonomy" id="2585209"/>
    <lineage>
        <taxon>Eukaryota</taxon>
        <taxon>Metazoa</taxon>
        <taxon>Ecdysozoa</taxon>
        <taxon>Arthropoda</taxon>
        <taxon>Chelicerata</taxon>
        <taxon>Arachnida</taxon>
        <taxon>Araneae</taxon>
        <taxon>Araneomorphae</taxon>
        <taxon>Entelegynae</taxon>
        <taxon>Araneoidea</taxon>
        <taxon>Nephilidae</taxon>
        <taxon>Trichonephila</taxon>
    </lineage>
</organism>
<proteinExistence type="predicted"/>
<dbReference type="AlphaFoldDB" id="A0A8X7BH17"/>
<dbReference type="Gene3D" id="3.30.420.10">
    <property type="entry name" value="Ribonuclease H-like superfamily/Ribonuclease H"/>
    <property type="match status" value="1"/>
</dbReference>
<comment type="caution">
    <text evidence="1">The sequence shown here is derived from an EMBL/GenBank/DDBJ whole genome shotgun (WGS) entry which is preliminary data.</text>
</comment>
<evidence type="ECO:0000313" key="2">
    <source>
        <dbReference type="Proteomes" id="UP000887159"/>
    </source>
</evidence>